<keyword evidence="3" id="KW-1185">Reference proteome</keyword>
<proteinExistence type="predicted"/>
<sequence length="608" mass="66110">MKLNCCTFQLHDNFLCRHPAFFPGSKTRVATLFPGYLHTDLTFIASSVKETMANTTFTNHPQGRLMPQTSFYDRRPPQHQSRQFQTQPHLRLRTMAITHQRPHLDTGEYGSGLSQPISAGSSFTAEACNTPPSAASDTSFHPEEYFQLPEDTSSSTWSLQNASWPDFSAHSTVNHFPFRPTGVDQWQIHSSAPVAVGQESSSAVQPSAGGNVNIASARDDSSPKPVAAPPVLPHSVDTSQYQNVPDEDWVLSYLDYDSAPSPSSVDSHGTGPHTPISPAGGELFGTSLFPSNSNLAYPSMIPKVETEPSAFSITPAASWSGSFSSDSTQISASTVASFGGLTYPRHFAQPSGYPLPLSAIPSSVAAQGSAAAHGHGPPIYAATHTISPPALINPQHAVQSFTGSVQDLDQRGWETSPEASGSDDESSSDVNDQAIEEARLRRDRDKYLLKMRERGLSYKEIKRRGKFKEAESTLRGRIRVLTKDKSERVRRPDWTENDVSMPVDRLSRLWTLTGCASCNYSSRLSTISGVLMVPCVAEKLTRVCLGRRSAIGCDLEAAATLSLQPPAQRNTESCTHSELCLAAVGSRLSHCGHRQRRSSALSPYCFKL</sequence>
<dbReference type="STRING" id="321146.A0A139HCW7"/>
<dbReference type="AlphaFoldDB" id="A0A139HCW7"/>
<protein>
    <submittedName>
        <fullName evidence="2">Uncharacterized protein</fullName>
    </submittedName>
</protein>
<evidence type="ECO:0000313" key="3">
    <source>
        <dbReference type="Proteomes" id="UP000070133"/>
    </source>
</evidence>
<feature type="compositionally biased region" description="Polar residues" evidence="1">
    <location>
        <begin position="198"/>
        <end position="214"/>
    </location>
</feature>
<feature type="region of interest" description="Disordered" evidence="1">
    <location>
        <begin position="404"/>
        <end position="437"/>
    </location>
</feature>
<evidence type="ECO:0000313" key="2">
    <source>
        <dbReference type="EMBL" id="KXT00277.1"/>
    </source>
</evidence>
<evidence type="ECO:0000256" key="1">
    <source>
        <dbReference type="SAM" id="MobiDB-lite"/>
    </source>
</evidence>
<gene>
    <name evidence="2" type="ORF">AC578_1210</name>
</gene>
<dbReference type="EMBL" id="LFZN01000077">
    <property type="protein sequence ID" value="KXT00277.1"/>
    <property type="molecule type" value="Genomic_DNA"/>
</dbReference>
<name>A0A139HCW7_9PEZI</name>
<feature type="region of interest" description="Disordered" evidence="1">
    <location>
        <begin position="197"/>
        <end position="239"/>
    </location>
</feature>
<reference evidence="2 3" key="1">
    <citation type="submission" date="2015-07" db="EMBL/GenBank/DDBJ databases">
        <title>Comparative genomics of the Sigatoka disease complex on banana suggests a link between parallel evolutionary changes in Pseudocercospora fijiensis and Pseudocercospora eumusae and increased virulence on the banana host.</title>
        <authorList>
            <person name="Chang T.-C."/>
            <person name="Salvucci A."/>
            <person name="Crous P.W."/>
            <person name="Stergiopoulos I."/>
        </authorList>
    </citation>
    <scope>NUCLEOTIDE SEQUENCE [LARGE SCALE GENOMIC DNA]</scope>
    <source>
        <strain evidence="2 3">CBS 114824</strain>
    </source>
</reference>
<accession>A0A139HCW7</accession>
<dbReference type="OrthoDB" id="3439209at2759"/>
<comment type="caution">
    <text evidence="2">The sequence shown here is derived from an EMBL/GenBank/DDBJ whole genome shotgun (WGS) entry which is preliminary data.</text>
</comment>
<organism evidence="2 3">
    <name type="scientific">Pseudocercospora eumusae</name>
    <dbReference type="NCBI Taxonomy" id="321146"/>
    <lineage>
        <taxon>Eukaryota</taxon>
        <taxon>Fungi</taxon>
        <taxon>Dikarya</taxon>
        <taxon>Ascomycota</taxon>
        <taxon>Pezizomycotina</taxon>
        <taxon>Dothideomycetes</taxon>
        <taxon>Dothideomycetidae</taxon>
        <taxon>Mycosphaerellales</taxon>
        <taxon>Mycosphaerellaceae</taxon>
        <taxon>Pseudocercospora</taxon>
    </lineage>
</organism>
<dbReference type="Proteomes" id="UP000070133">
    <property type="component" value="Unassembled WGS sequence"/>
</dbReference>